<keyword evidence="3" id="KW-1185">Reference proteome</keyword>
<dbReference type="EMBL" id="JMIR01000067">
    <property type="protein sequence ID" value="KEO80847.1"/>
    <property type="molecule type" value="Genomic_DNA"/>
</dbReference>
<dbReference type="Proteomes" id="UP000027931">
    <property type="component" value="Unassembled WGS sequence"/>
</dbReference>
<name>A0A074M4B4_9BACL</name>
<dbReference type="eggNOG" id="ENOG502ZWZE">
    <property type="taxonomic scope" value="Bacteria"/>
</dbReference>
<feature type="domain" description="HTH cro/C1-type" evidence="1">
    <location>
        <begin position="7"/>
        <end position="68"/>
    </location>
</feature>
<protein>
    <recommendedName>
        <fullName evidence="1">HTH cro/C1-type domain-containing protein</fullName>
    </recommendedName>
</protein>
<sequence>MADYSLLKALIIDRGFKSPRQFFEEHKEKINERTLYNVMNNKIKQLPNDFIDSICDALDVEPGDWIKRKTGD</sequence>
<reference evidence="2 3" key="1">
    <citation type="journal article" date="2013" name="Int. J. Syst. Evol. Microbiol.">
        <title>Tumebacillus flagellatus sp. nov., an alpha-amylase/pullulanase-producing bacterium isolated from cassava wastewater.</title>
        <authorList>
            <person name="Wang Q."/>
            <person name="Xie N."/>
            <person name="Qin Y."/>
            <person name="Shen N."/>
            <person name="Zhu J."/>
            <person name="Mi H."/>
            <person name="Huang R."/>
        </authorList>
    </citation>
    <scope>NUCLEOTIDE SEQUENCE [LARGE SCALE GENOMIC DNA]</scope>
    <source>
        <strain evidence="2 3">GST4</strain>
    </source>
</reference>
<gene>
    <name evidence="2" type="ORF">EL26_24070</name>
</gene>
<evidence type="ECO:0000313" key="3">
    <source>
        <dbReference type="Proteomes" id="UP000027931"/>
    </source>
</evidence>
<dbReference type="InterPro" id="IPR001387">
    <property type="entry name" value="Cro/C1-type_HTH"/>
</dbReference>
<dbReference type="AlphaFoldDB" id="A0A074M4B4"/>
<dbReference type="RefSeq" id="WP_038094728.1">
    <property type="nucleotide sequence ID" value="NZ_JMIR01000067.1"/>
</dbReference>
<accession>A0A074M4B4</accession>
<dbReference type="OrthoDB" id="2456072at2"/>
<comment type="caution">
    <text evidence="2">The sequence shown here is derived from an EMBL/GenBank/DDBJ whole genome shotgun (WGS) entry which is preliminary data.</text>
</comment>
<dbReference type="STRING" id="1157490.EL26_24070"/>
<dbReference type="Pfam" id="PF13443">
    <property type="entry name" value="HTH_26"/>
    <property type="match status" value="1"/>
</dbReference>
<evidence type="ECO:0000259" key="1">
    <source>
        <dbReference type="Pfam" id="PF13443"/>
    </source>
</evidence>
<proteinExistence type="predicted"/>
<evidence type="ECO:0000313" key="2">
    <source>
        <dbReference type="EMBL" id="KEO80847.1"/>
    </source>
</evidence>
<organism evidence="2 3">
    <name type="scientific">Tumebacillus flagellatus</name>
    <dbReference type="NCBI Taxonomy" id="1157490"/>
    <lineage>
        <taxon>Bacteria</taxon>
        <taxon>Bacillati</taxon>
        <taxon>Bacillota</taxon>
        <taxon>Bacilli</taxon>
        <taxon>Bacillales</taxon>
        <taxon>Alicyclobacillaceae</taxon>
        <taxon>Tumebacillus</taxon>
    </lineage>
</organism>